<reference evidence="4 5" key="1">
    <citation type="submission" date="2018-04" db="EMBL/GenBank/DDBJ databases">
        <title>The genome of golden apple snail Pomacea canaliculata provides insight into stress tolerance and invasive adaptation.</title>
        <authorList>
            <person name="Liu C."/>
            <person name="Liu B."/>
            <person name="Ren Y."/>
            <person name="Zhang Y."/>
            <person name="Wang H."/>
            <person name="Li S."/>
            <person name="Jiang F."/>
            <person name="Yin L."/>
            <person name="Zhang G."/>
            <person name="Qian W."/>
            <person name="Fan W."/>
        </authorList>
    </citation>
    <scope>NUCLEOTIDE SEQUENCE [LARGE SCALE GENOMIC DNA]</scope>
    <source>
        <strain evidence="4">SZHN2017</strain>
        <tissue evidence="4">Muscle</tissue>
    </source>
</reference>
<dbReference type="AlphaFoldDB" id="A0A2T7PC23"/>
<dbReference type="InterPro" id="IPR014710">
    <property type="entry name" value="RmlC-like_jellyroll"/>
</dbReference>
<keyword evidence="2" id="KW-0560">Oxidoreductase</keyword>
<dbReference type="GO" id="GO:0016702">
    <property type="term" value="F:oxidoreductase activity, acting on single donors with incorporation of molecular oxygen, incorporation of two atoms of oxygen"/>
    <property type="evidence" value="ECO:0007669"/>
    <property type="project" value="InterPro"/>
</dbReference>
<sequence>MATPIQRLSRLASRTFSRLNTGEGLSNDMLLQLKSRFNEITADDVCFDARHIQERDRLTHEKAPVSYIHMWEDDCFSMGIFVVKRGGQLPLHDHPGMFGLLKVIYGTLKIVSFSEVSGVDVPEEISQLFPRRQRPLLKPVKLQQDGLITSYDMCCQLTPSEGNFHEISSESDMAAFVDILAPPYNHSRDRDCNYYKLVPTDDKEPNRHIEWLVRVSQPTEFWCDTVDYQGPDLEIENN</sequence>
<accession>A0A2T7PC23</accession>
<evidence type="ECO:0000256" key="2">
    <source>
        <dbReference type="ARBA" id="ARBA00023002"/>
    </source>
</evidence>
<keyword evidence="3" id="KW-0408">Iron</keyword>
<dbReference type="SUPFAM" id="SSF51182">
    <property type="entry name" value="RmlC-like cupins"/>
    <property type="match status" value="1"/>
</dbReference>
<dbReference type="PANTHER" id="PTHR22966:SF61">
    <property type="entry name" value="2-AMINOETHANETHIOL DIOXYGENASE"/>
    <property type="match status" value="1"/>
</dbReference>
<dbReference type="GO" id="GO:0046872">
    <property type="term" value="F:metal ion binding"/>
    <property type="evidence" value="ECO:0007669"/>
    <property type="project" value="UniProtKB-KW"/>
</dbReference>
<organism evidence="4 5">
    <name type="scientific">Pomacea canaliculata</name>
    <name type="common">Golden apple snail</name>
    <dbReference type="NCBI Taxonomy" id="400727"/>
    <lineage>
        <taxon>Eukaryota</taxon>
        <taxon>Metazoa</taxon>
        <taxon>Spiralia</taxon>
        <taxon>Lophotrochozoa</taxon>
        <taxon>Mollusca</taxon>
        <taxon>Gastropoda</taxon>
        <taxon>Caenogastropoda</taxon>
        <taxon>Architaenioglossa</taxon>
        <taxon>Ampullarioidea</taxon>
        <taxon>Ampullariidae</taxon>
        <taxon>Pomacea</taxon>
    </lineage>
</organism>
<evidence type="ECO:0000313" key="4">
    <source>
        <dbReference type="EMBL" id="PVD30973.1"/>
    </source>
</evidence>
<evidence type="ECO:0000313" key="5">
    <source>
        <dbReference type="Proteomes" id="UP000245119"/>
    </source>
</evidence>
<dbReference type="Pfam" id="PF07847">
    <property type="entry name" value="PCO_ADO"/>
    <property type="match status" value="1"/>
</dbReference>
<protein>
    <recommendedName>
        <fullName evidence="6">2-aminoethanethiol dioxygenase</fullName>
    </recommendedName>
</protein>
<dbReference type="STRING" id="400727.A0A2T7PC23"/>
<dbReference type="InterPro" id="IPR011051">
    <property type="entry name" value="RmlC_Cupin_sf"/>
</dbReference>
<proteinExistence type="predicted"/>
<evidence type="ECO:0000256" key="3">
    <source>
        <dbReference type="ARBA" id="ARBA00023004"/>
    </source>
</evidence>
<keyword evidence="5" id="KW-1185">Reference proteome</keyword>
<dbReference type="Proteomes" id="UP000245119">
    <property type="component" value="Linkage Group LG5"/>
</dbReference>
<dbReference type="PANTHER" id="PTHR22966">
    <property type="entry name" value="2-AMINOETHANETHIOL DIOXYGENASE"/>
    <property type="match status" value="1"/>
</dbReference>
<gene>
    <name evidence="4" type="ORF">C0Q70_10249</name>
</gene>
<dbReference type="GO" id="GO:0005739">
    <property type="term" value="C:mitochondrion"/>
    <property type="evidence" value="ECO:0007669"/>
    <property type="project" value="TreeGrafter"/>
</dbReference>
<dbReference type="InterPro" id="IPR012864">
    <property type="entry name" value="PCO/ADO"/>
</dbReference>
<dbReference type="EMBL" id="PZQS01000005">
    <property type="protein sequence ID" value="PVD30973.1"/>
    <property type="molecule type" value="Genomic_DNA"/>
</dbReference>
<dbReference type="Gene3D" id="2.60.120.10">
    <property type="entry name" value="Jelly Rolls"/>
    <property type="match status" value="1"/>
</dbReference>
<keyword evidence="1" id="KW-0479">Metal-binding</keyword>
<evidence type="ECO:0008006" key="6">
    <source>
        <dbReference type="Google" id="ProtNLM"/>
    </source>
</evidence>
<comment type="caution">
    <text evidence="4">The sequence shown here is derived from an EMBL/GenBank/DDBJ whole genome shotgun (WGS) entry which is preliminary data.</text>
</comment>
<dbReference type="CDD" id="cd20289">
    <property type="entry name" value="cupin_ADO"/>
    <property type="match status" value="1"/>
</dbReference>
<evidence type="ECO:0000256" key="1">
    <source>
        <dbReference type="ARBA" id="ARBA00022723"/>
    </source>
</evidence>
<name>A0A2T7PC23_POMCA</name>
<dbReference type="OrthoDB" id="271433at2759"/>